<dbReference type="EMBL" id="KQ258413">
    <property type="protein sequence ID" value="KOM28106.1"/>
    <property type="molecule type" value="Genomic_DNA"/>
</dbReference>
<sequence>MAPRPPPQPTDRDIPDNSRLLESMIEALQQQNATLVQQNTTALQSLEATRANSEATQRQLMEIISTTRNTTGLSSSISNHQTEWSLESFLQHHPTKFNGLTLKFEIN</sequence>
<name>A0A0L9TCK6_PHAAN</name>
<protein>
    <submittedName>
        <fullName evidence="1">Uncharacterized protein</fullName>
    </submittedName>
</protein>
<proteinExistence type="predicted"/>
<dbReference type="Gramene" id="KOM28106">
    <property type="protein sequence ID" value="KOM28106"/>
    <property type="gene ID" value="LR48_Vigan499s005000"/>
</dbReference>
<gene>
    <name evidence="1" type="ORF">LR48_Vigan499s005000</name>
</gene>
<evidence type="ECO:0000313" key="1">
    <source>
        <dbReference type="EMBL" id="KOM28106.1"/>
    </source>
</evidence>
<dbReference type="Proteomes" id="UP000053144">
    <property type="component" value="Unassembled WGS sequence"/>
</dbReference>
<evidence type="ECO:0000313" key="2">
    <source>
        <dbReference type="Proteomes" id="UP000053144"/>
    </source>
</evidence>
<organism evidence="1 2">
    <name type="scientific">Phaseolus angularis</name>
    <name type="common">Azuki bean</name>
    <name type="synonym">Vigna angularis</name>
    <dbReference type="NCBI Taxonomy" id="3914"/>
    <lineage>
        <taxon>Eukaryota</taxon>
        <taxon>Viridiplantae</taxon>
        <taxon>Streptophyta</taxon>
        <taxon>Embryophyta</taxon>
        <taxon>Tracheophyta</taxon>
        <taxon>Spermatophyta</taxon>
        <taxon>Magnoliopsida</taxon>
        <taxon>eudicotyledons</taxon>
        <taxon>Gunneridae</taxon>
        <taxon>Pentapetalae</taxon>
        <taxon>rosids</taxon>
        <taxon>fabids</taxon>
        <taxon>Fabales</taxon>
        <taxon>Fabaceae</taxon>
        <taxon>Papilionoideae</taxon>
        <taxon>50 kb inversion clade</taxon>
        <taxon>NPAAA clade</taxon>
        <taxon>indigoferoid/millettioid clade</taxon>
        <taxon>Phaseoleae</taxon>
        <taxon>Vigna</taxon>
    </lineage>
</organism>
<accession>A0A0L9TCK6</accession>
<dbReference type="AlphaFoldDB" id="A0A0L9TCK6"/>
<reference evidence="2" key="1">
    <citation type="journal article" date="2015" name="Proc. Natl. Acad. Sci. U.S.A.">
        <title>Genome sequencing of adzuki bean (Vigna angularis) provides insight into high starch and low fat accumulation and domestication.</title>
        <authorList>
            <person name="Yang K."/>
            <person name="Tian Z."/>
            <person name="Chen C."/>
            <person name="Luo L."/>
            <person name="Zhao B."/>
            <person name="Wang Z."/>
            <person name="Yu L."/>
            <person name="Li Y."/>
            <person name="Sun Y."/>
            <person name="Li W."/>
            <person name="Chen Y."/>
            <person name="Li Y."/>
            <person name="Zhang Y."/>
            <person name="Ai D."/>
            <person name="Zhao J."/>
            <person name="Shang C."/>
            <person name="Ma Y."/>
            <person name="Wu B."/>
            <person name="Wang M."/>
            <person name="Gao L."/>
            <person name="Sun D."/>
            <person name="Zhang P."/>
            <person name="Guo F."/>
            <person name="Wang W."/>
            <person name="Li Y."/>
            <person name="Wang J."/>
            <person name="Varshney R.K."/>
            <person name="Wang J."/>
            <person name="Ling H.Q."/>
            <person name="Wan P."/>
        </authorList>
    </citation>
    <scope>NUCLEOTIDE SEQUENCE</scope>
    <source>
        <strain evidence="2">cv. Jingnong 6</strain>
    </source>
</reference>